<dbReference type="SUPFAM" id="SSF51206">
    <property type="entry name" value="cAMP-binding domain-like"/>
    <property type="match status" value="1"/>
</dbReference>
<dbReference type="EMBL" id="CP049888">
    <property type="protein sequence ID" value="QIL50772.1"/>
    <property type="molecule type" value="Genomic_DNA"/>
</dbReference>
<dbReference type="Proteomes" id="UP000500741">
    <property type="component" value="Chromosome"/>
</dbReference>
<proteinExistence type="predicted"/>
<name>A0A6G8B0M8_9LACO</name>
<organism evidence="1 2">
    <name type="scientific">Weissella coleopterorum</name>
    <dbReference type="NCBI Taxonomy" id="2714949"/>
    <lineage>
        <taxon>Bacteria</taxon>
        <taxon>Bacillati</taxon>
        <taxon>Bacillota</taxon>
        <taxon>Bacilli</taxon>
        <taxon>Lactobacillales</taxon>
        <taxon>Lactobacillaceae</taxon>
        <taxon>Weissella</taxon>
    </lineage>
</organism>
<protein>
    <recommendedName>
        <fullName evidence="3">Cyclic nucleotide-binding domain-containing protein</fullName>
    </recommendedName>
</protein>
<reference evidence="1 2" key="1">
    <citation type="submission" date="2020-03" db="EMBL/GenBank/DDBJ databases">
        <title>Weissella sp. nov., isolated from Cybister lewisianus.</title>
        <authorList>
            <person name="Hyun D.-W."/>
            <person name="Bae J.-W."/>
        </authorList>
    </citation>
    <scope>NUCLEOTIDE SEQUENCE [LARGE SCALE GENOMIC DNA]</scope>
    <source>
        <strain evidence="1 2">HDW19</strain>
    </source>
</reference>
<evidence type="ECO:0008006" key="3">
    <source>
        <dbReference type="Google" id="ProtNLM"/>
    </source>
</evidence>
<evidence type="ECO:0000313" key="1">
    <source>
        <dbReference type="EMBL" id="QIL50772.1"/>
    </source>
</evidence>
<gene>
    <name evidence="1" type="ORF">G7084_05270</name>
</gene>
<keyword evidence="2" id="KW-1185">Reference proteome</keyword>
<dbReference type="KEGG" id="wco:G7084_05270"/>
<dbReference type="AlphaFoldDB" id="A0A6G8B0M8"/>
<accession>A0A6G8B0M8</accession>
<evidence type="ECO:0000313" key="2">
    <source>
        <dbReference type="Proteomes" id="UP000500741"/>
    </source>
</evidence>
<dbReference type="RefSeq" id="WP_166010698.1">
    <property type="nucleotide sequence ID" value="NZ_CP049888.1"/>
</dbReference>
<dbReference type="InterPro" id="IPR018490">
    <property type="entry name" value="cNMP-bd_dom_sf"/>
</dbReference>
<sequence>MDEELEYLINQLKKSTDSGLTLVNRSKRKYLTKKDDLETSVYILIDGVVITSLVGSENQYNFYYLTKPGIVTILGTEEDSVVVQPFDILAPMMELRTNCSI</sequence>